<dbReference type="Proteomes" id="UP001385951">
    <property type="component" value="Unassembled WGS sequence"/>
</dbReference>
<comment type="caution">
    <text evidence="1">The sequence shown here is derived from an EMBL/GenBank/DDBJ whole genome shotgun (WGS) entry which is preliminary data.</text>
</comment>
<keyword evidence="2" id="KW-1185">Reference proteome</keyword>
<dbReference type="AlphaFoldDB" id="A0AAW0FX00"/>
<accession>A0AAW0FX00</accession>
<organism evidence="1 2">
    <name type="scientific">Cerrena zonata</name>
    <dbReference type="NCBI Taxonomy" id="2478898"/>
    <lineage>
        <taxon>Eukaryota</taxon>
        <taxon>Fungi</taxon>
        <taxon>Dikarya</taxon>
        <taxon>Basidiomycota</taxon>
        <taxon>Agaricomycotina</taxon>
        <taxon>Agaricomycetes</taxon>
        <taxon>Polyporales</taxon>
        <taxon>Cerrenaceae</taxon>
        <taxon>Cerrena</taxon>
    </lineage>
</organism>
<evidence type="ECO:0000313" key="2">
    <source>
        <dbReference type="Proteomes" id="UP001385951"/>
    </source>
</evidence>
<proteinExistence type="predicted"/>
<evidence type="ECO:0008006" key="3">
    <source>
        <dbReference type="Google" id="ProtNLM"/>
    </source>
</evidence>
<evidence type="ECO:0000313" key="1">
    <source>
        <dbReference type="EMBL" id="KAK7681901.1"/>
    </source>
</evidence>
<gene>
    <name evidence="1" type="ORF">QCA50_014863</name>
</gene>
<protein>
    <recommendedName>
        <fullName evidence="3">Transposase</fullName>
    </recommendedName>
</protein>
<reference evidence="1 2" key="1">
    <citation type="submission" date="2022-09" db="EMBL/GenBank/DDBJ databases">
        <authorList>
            <person name="Palmer J.M."/>
        </authorList>
    </citation>
    <scope>NUCLEOTIDE SEQUENCE [LARGE SCALE GENOMIC DNA]</scope>
    <source>
        <strain evidence="1 2">DSM 7382</strain>
    </source>
</reference>
<name>A0AAW0FX00_9APHY</name>
<dbReference type="EMBL" id="JASBNA010000038">
    <property type="protein sequence ID" value="KAK7681901.1"/>
    <property type="molecule type" value="Genomic_DNA"/>
</dbReference>
<sequence length="106" mass="11924">MTTAMSDTLNPGNTRNEVRVVAHRAVQIATVARGRKWPGTARTRRRNNHELQGMRSATKHLAAVSKGPSWHESVDDAKHWIVFLRAIYCGKDIPLAYICTDHTHLP</sequence>